<gene>
    <name evidence="2" type="ORF">PY32053_04165</name>
</gene>
<evidence type="ECO:0000256" key="1">
    <source>
        <dbReference type="SAM" id="SignalP"/>
    </source>
</evidence>
<accession>A0A386UV44</accession>
<geneLocation type="plasmid" evidence="3">
    <name>pyee2</name>
</geneLocation>
<dbReference type="EMBL" id="CP031080">
    <property type="protein sequence ID" value="AYF03702.1"/>
    <property type="molecule type" value="Genomic_DNA"/>
</dbReference>
<name>A0A386UV44_9RHOB</name>
<feature type="chain" id="PRO_5017426790" evidence="1">
    <location>
        <begin position="32"/>
        <end position="136"/>
    </location>
</feature>
<evidence type="ECO:0000313" key="3">
    <source>
        <dbReference type="Proteomes" id="UP000272010"/>
    </source>
</evidence>
<keyword evidence="1" id="KW-0732">Signal</keyword>
<evidence type="ECO:0000313" key="2">
    <source>
        <dbReference type="EMBL" id="AYF03702.1"/>
    </source>
</evidence>
<dbReference type="RefSeq" id="WP_120444607.1">
    <property type="nucleotide sequence ID" value="NZ_CP031080.1"/>
</dbReference>
<organism evidence="2 3">
    <name type="scientific">Paracoccus yeei</name>
    <dbReference type="NCBI Taxonomy" id="147645"/>
    <lineage>
        <taxon>Bacteria</taxon>
        <taxon>Pseudomonadati</taxon>
        <taxon>Pseudomonadota</taxon>
        <taxon>Alphaproteobacteria</taxon>
        <taxon>Rhodobacterales</taxon>
        <taxon>Paracoccaceae</taxon>
        <taxon>Paracoccus</taxon>
    </lineage>
</organism>
<dbReference type="AlphaFoldDB" id="A0A386UV44"/>
<proteinExistence type="predicted"/>
<keyword evidence="2" id="KW-0614">Plasmid</keyword>
<dbReference type="PROSITE" id="PS51257">
    <property type="entry name" value="PROKAR_LIPOPROTEIN"/>
    <property type="match status" value="1"/>
</dbReference>
<protein>
    <submittedName>
        <fullName evidence="2">Uncharacterized protein</fullName>
    </submittedName>
</protein>
<feature type="signal peptide" evidence="1">
    <location>
        <begin position="1"/>
        <end position="31"/>
    </location>
</feature>
<reference evidence="3" key="1">
    <citation type="submission" date="2018-07" db="EMBL/GenBank/DDBJ databases">
        <title>Genome Structure of the Opportunistic Pathogen Paracoccus yeei (Alphaproteobacteria) and Identification of Putative Virulence Factors.</title>
        <authorList>
            <person name="Lasek R."/>
            <person name="Szuplewska M."/>
            <person name="Mitura M."/>
            <person name="Decewicz P."/>
            <person name="Chmielowska C."/>
            <person name="Pawlot A."/>
            <person name="Sentkowska D."/>
            <person name="Czarnecki J."/>
            <person name="Bartosik D."/>
        </authorList>
    </citation>
    <scope>NUCLEOTIDE SEQUENCE [LARGE SCALE GENOMIC DNA]</scope>
    <source>
        <strain evidence="3">CCUG 32053</strain>
        <plasmid evidence="3">pyee2</plasmid>
    </source>
</reference>
<sequence>MMNFYRAPKIAAHARVIAAFAVAAATLGACASSTDLARSNPNYFSADISAGRLTGQYNPSGFSTAEVRDLLAANCTGGQLSGYGETPVDGLVAFTASCKGGTSAHGGSMEFERNGDQVISEGTVYDQNGNLLTPKG</sequence>
<dbReference type="Proteomes" id="UP000272010">
    <property type="component" value="Plasmid pYEE2"/>
</dbReference>